<evidence type="ECO:0000256" key="9">
    <source>
        <dbReference type="SAM" id="MobiDB-lite"/>
    </source>
</evidence>
<dbReference type="SUPFAM" id="SSF50494">
    <property type="entry name" value="Trypsin-like serine proteases"/>
    <property type="match status" value="1"/>
</dbReference>
<dbReference type="Gene3D" id="2.40.10.10">
    <property type="entry name" value="Trypsin-like serine proteases"/>
    <property type="match status" value="1"/>
</dbReference>
<dbReference type="GO" id="GO:0016020">
    <property type="term" value="C:membrane"/>
    <property type="evidence" value="ECO:0007669"/>
    <property type="project" value="UniProtKB-SubCell"/>
</dbReference>
<reference evidence="12" key="1">
    <citation type="journal article" date="2020" name="mSystems">
        <title>Stability of the Virome in Lab- and Field-Collected Aedes albopictus Mosquitoes across Different Developmental Stages and Possible Core Viruses in the Publicly Available Virome Data of Aedes Mosquitoes.</title>
        <authorList>
            <person name="Shi C."/>
            <person name="Zhao L."/>
            <person name="Atoni E."/>
            <person name="Zeng W."/>
            <person name="Hu X."/>
            <person name="Matthijnssens J."/>
            <person name="Yuan Z."/>
            <person name="Xia H."/>
        </authorList>
    </citation>
    <scope>NUCLEOTIDE SEQUENCE</scope>
    <source>
        <strain evidence="12">18-GZ-larva</strain>
    </source>
</reference>
<evidence type="ECO:0000259" key="11">
    <source>
        <dbReference type="Pfam" id="PF02122"/>
    </source>
</evidence>
<feature type="transmembrane region" description="Helical" evidence="10">
    <location>
        <begin position="96"/>
        <end position="112"/>
    </location>
</feature>
<organism evidence="12">
    <name type="scientific">Guangzhou sobemo-like virus</name>
    <dbReference type="NCBI Taxonomy" id="2778220"/>
    <lineage>
        <taxon>Viruses</taxon>
        <taxon>Riboviria</taxon>
        <taxon>Orthornavirae</taxon>
        <taxon>Pisuviricota</taxon>
        <taxon>Pisoniviricetes</taxon>
        <taxon>Sobelivirales</taxon>
        <taxon>Solemoviridae</taxon>
    </lineage>
</organism>
<accession>A0A7L9B033</accession>
<gene>
    <name evidence="12" type="primary">orf1</name>
</gene>
<keyword evidence="7 10" id="KW-1133">Transmembrane helix</keyword>
<dbReference type="GO" id="GO:0004252">
    <property type="term" value="F:serine-type endopeptidase activity"/>
    <property type="evidence" value="ECO:0007669"/>
    <property type="project" value="InterPro"/>
</dbReference>
<feature type="compositionally biased region" description="Polar residues" evidence="9">
    <location>
        <begin position="568"/>
        <end position="589"/>
    </location>
</feature>
<dbReference type="Pfam" id="PF02122">
    <property type="entry name" value="Peptidase_S39"/>
    <property type="match status" value="1"/>
</dbReference>
<keyword evidence="5" id="KW-0378">Hydrolase</keyword>
<evidence type="ECO:0000313" key="12">
    <source>
        <dbReference type="EMBL" id="QOI91432.1"/>
    </source>
</evidence>
<feature type="transmembrane region" description="Helical" evidence="10">
    <location>
        <begin position="41"/>
        <end position="61"/>
    </location>
</feature>
<keyword evidence="4" id="KW-0688">Ribosomal frameshifting</keyword>
<dbReference type="GO" id="GO:0075523">
    <property type="term" value="P:viral translational frameshifting"/>
    <property type="evidence" value="ECO:0007669"/>
    <property type="project" value="UniProtKB-KW"/>
</dbReference>
<evidence type="ECO:0000256" key="6">
    <source>
        <dbReference type="ARBA" id="ARBA00022825"/>
    </source>
</evidence>
<dbReference type="EMBL" id="MT361057">
    <property type="protein sequence ID" value="QOI91432.1"/>
    <property type="molecule type" value="Genomic_RNA"/>
</dbReference>
<comment type="subcellular location">
    <subcellularLocation>
        <location evidence="1">Membrane</location>
        <topology evidence="1">Multi-pass membrane protein</topology>
    </subcellularLocation>
</comment>
<evidence type="ECO:0000256" key="2">
    <source>
        <dbReference type="ARBA" id="ARBA00022670"/>
    </source>
</evidence>
<evidence type="ECO:0000256" key="5">
    <source>
        <dbReference type="ARBA" id="ARBA00022801"/>
    </source>
</evidence>
<feature type="transmembrane region" description="Helical" evidence="10">
    <location>
        <begin position="12"/>
        <end position="34"/>
    </location>
</feature>
<feature type="region of interest" description="Disordered" evidence="9">
    <location>
        <begin position="567"/>
        <end position="589"/>
    </location>
</feature>
<dbReference type="InterPro" id="IPR000382">
    <property type="entry name" value="Peptidase_S39B_luteovirus"/>
</dbReference>
<evidence type="ECO:0000256" key="10">
    <source>
        <dbReference type="SAM" id="Phobius"/>
    </source>
</evidence>
<evidence type="ECO:0000256" key="3">
    <source>
        <dbReference type="ARBA" id="ARBA00022692"/>
    </source>
</evidence>
<keyword evidence="6" id="KW-0720">Serine protease</keyword>
<keyword evidence="2" id="KW-0645">Protease</keyword>
<dbReference type="GO" id="GO:0006508">
    <property type="term" value="P:proteolysis"/>
    <property type="evidence" value="ECO:0007669"/>
    <property type="project" value="UniProtKB-KW"/>
</dbReference>
<name>A0A7L9B033_9VIRU</name>
<evidence type="ECO:0000256" key="1">
    <source>
        <dbReference type="ARBA" id="ARBA00004141"/>
    </source>
</evidence>
<evidence type="ECO:0000256" key="8">
    <source>
        <dbReference type="ARBA" id="ARBA00023136"/>
    </source>
</evidence>
<dbReference type="InterPro" id="IPR009003">
    <property type="entry name" value="Peptidase_S1_PA"/>
</dbReference>
<dbReference type="InterPro" id="IPR043504">
    <property type="entry name" value="Peptidase_S1_PA_chymotrypsin"/>
</dbReference>
<sequence length="589" mass="66046">MTIYANVMEFLYSSVIYVQIVAMVILAITALNVVNPLNKTMILVSFGTIVAVLLRSILYWIETVVIMTYGTAKKIWVELIFQRFVNNLGTDPNRELKLLIVMALIIIFMYIWKVCKYLQSTKVVYVVPSKVKKGDACYVEERAMPNSIYEHIKVLPPFQAMVMASLDGYKYHVMGQCFWVDEGLVTAAHVIEGFEHLCIYRDLEHSINIKATEFECGNGDYAVCREPTKITQKVGLSKAKLSPVAVQKNGGVTVNVSAMDKRTAGFLDEHTQFGFVTYTGSTTKGFSGAPYCFGRTVYGMHLGSDSKNMGYDGAFLKAELKPSRLIKQKLGIKTEDSAEWLIGQVDKYAELDYVRSPGNPDEWRVRVGGRYHLVDDEVMATLLQARKGTEVRIGKLKDFQREALFSRGEISKKSSNHPKLAKEEDPEKAMVKGLLAEFGRTSIVTEEPMVRESGPSVDGLPLAPRDAMSFNDSGNLLRAPTVDVGALGVENVRREFVRNPSLQTCQQMVCTCQTPSVSYHMESRKSMPAQQSEASARTVKNKNRRMLRQQQKKELELYKQLCGPIQHGASTLHPQQTQMHGSTQSLTKH</sequence>
<feature type="domain" description="Peptidase S39" evidence="11">
    <location>
        <begin position="178"/>
        <end position="307"/>
    </location>
</feature>
<evidence type="ECO:0000256" key="4">
    <source>
        <dbReference type="ARBA" id="ARBA00022758"/>
    </source>
</evidence>
<evidence type="ECO:0000256" key="7">
    <source>
        <dbReference type="ARBA" id="ARBA00022989"/>
    </source>
</evidence>
<keyword evidence="8 10" id="KW-0472">Membrane</keyword>
<keyword evidence="3 10" id="KW-0812">Transmembrane</keyword>
<protein>
    <recommendedName>
        <fullName evidence="11">Peptidase S39 domain-containing protein</fullName>
    </recommendedName>
</protein>
<proteinExistence type="predicted"/>